<dbReference type="STRING" id="53376.BST25_06040"/>
<organism evidence="2 3">
    <name type="scientific">Mycobacterium heidelbergense</name>
    <dbReference type="NCBI Taxonomy" id="53376"/>
    <lineage>
        <taxon>Bacteria</taxon>
        <taxon>Bacillati</taxon>
        <taxon>Actinomycetota</taxon>
        <taxon>Actinomycetes</taxon>
        <taxon>Mycobacteriales</taxon>
        <taxon>Mycobacteriaceae</taxon>
        <taxon>Mycobacterium</taxon>
        <taxon>Mycobacterium simiae complex</taxon>
    </lineage>
</organism>
<comment type="caution">
    <text evidence="2">The sequence shown here is derived from an EMBL/GenBank/DDBJ whole genome shotgun (WGS) entry which is preliminary data.</text>
</comment>
<name>A0A1X0DRR1_MYCHE</name>
<protein>
    <recommendedName>
        <fullName evidence="1">Thoeris protein ThsB TIR-like domain-containing protein</fullName>
    </recommendedName>
</protein>
<dbReference type="RefSeq" id="WP_083073114.1">
    <property type="nucleotide sequence ID" value="NZ_AP022615.1"/>
</dbReference>
<dbReference type="SUPFAM" id="SSF52206">
    <property type="entry name" value="Hypothetical protein MTH538"/>
    <property type="match status" value="1"/>
</dbReference>
<dbReference type="EMBL" id="MVHR01000006">
    <property type="protein sequence ID" value="ORA75051.1"/>
    <property type="molecule type" value="Genomic_DNA"/>
</dbReference>
<feature type="domain" description="Thoeris protein ThsB TIR-like" evidence="1">
    <location>
        <begin position="6"/>
        <end position="99"/>
    </location>
</feature>
<dbReference type="Proteomes" id="UP000192566">
    <property type="component" value="Unassembled WGS sequence"/>
</dbReference>
<evidence type="ECO:0000313" key="3">
    <source>
        <dbReference type="Proteomes" id="UP000192566"/>
    </source>
</evidence>
<dbReference type="Gene3D" id="3.40.50.9200">
    <property type="entry name" value="Hypothetical protein MTH538"/>
    <property type="match status" value="1"/>
</dbReference>
<dbReference type="InterPro" id="IPR036490">
    <property type="entry name" value="ThsB_TIR-like_sf"/>
</dbReference>
<sequence length="155" mass="17727">MAKTVFYSFHYERDVHRVQLVRNIDALEGQPLLNSQAWETVRSRGRHAIERWIDDQMRYKRAVVVLVGQETADRPWVQYEIQKAWRDRKPLLGICVHGLSSFGDVDQPGPDPFKAAGLGYVGIPIFDPTRTDSQATYAALRTNLAAWSDRGITRT</sequence>
<evidence type="ECO:0000259" key="1">
    <source>
        <dbReference type="Pfam" id="PF08937"/>
    </source>
</evidence>
<dbReference type="InterPro" id="IPR015032">
    <property type="entry name" value="ThsB__TIR-like_domain"/>
</dbReference>
<reference evidence="2 3" key="1">
    <citation type="submission" date="2017-02" db="EMBL/GenBank/DDBJ databases">
        <title>The new phylogeny of genus Mycobacterium.</title>
        <authorList>
            <person name="Tortoli E."/>
            <person name="Trovato A."/>
            <person name="Cirillo D.M."/>
        </authorList>
    </citation>
    <scope>NUCLEOTIDE SEQUENCE [LARGE SCALE GENOMIC DNA]</scope>
    <source>
        <strain evidence="2 3">DSM 44471</strain>
    </source>
</reference>
<keyword evidence="3" id="KW-1185">Reference proteome</keyword>
<dbReference type="AlphaFoldDB" id="A0A1X0DRR1"/>
<dbReference type="OrthoDB" id="9811746at2"/>
<dbReference type="Pfam" id="PF08937">
    <property type="entry name" value="ThsB_TIR"/>
    <property type="match status" value="1"/>
</dbReference>
<accession>A0A1X0DRR1</accession>
<proteinExistence type="predicted"/>
<gene>
    <name evidence="2" type="ORF">BST25_06040</name>
</gene>
<evidence type="ECO:0000313" key="2">
    <source>
        <dbReference type="EMBL" id="ORA75051.1"/>
    </source>
</evidence>